<comment type="similarity">
    <text evidence="1">Belongs to the RRP7 family.</text>
</comment>
<evidence type="ECO:0000313" key="5">
    <source>
        <dbReference type="EMBL" id="RYR40816.1"/>
    </source>
</evidence>
<feature type="compositionally biased region" description="Basic residues" evidence="3">
    <location>
        <begin position="151"/>
        <end position="163"/>
    </location>
</feature>
<comment type="caution">
    <text evidence="5">The sequence shown here is derived from an EMBL/GenBank/DDBJ whole genome shotgun (WGS) entry which is preliminary data.</text>
</comment>
<sequence>MSDRTTERTAVFSMKLEVNCYLRSSLNLFVKKYFSNLSDDICFKFVTMKLKSKTEKCAMEKKRKRKLEKIVDVETDSTLNAEVDNGMQVGKEKKEKSSINRKRKNKDKNRRKGEVDLEENSDGIVHDHPSEAQEIKDTEEHGDADTGAAIKSRKKKSKKKRKKEASFVNEVENPPKKGGDPDQDQIYVISSGDEDFSKGMRKWITEYHQSRPGLNILQEQIDEFITAHEEKLEQERIEREERAAEGGWTVVVHHKGRKKTTDAESGVAVGSVAQAAVENKMAKKKNKEVKGDFYRFQKKEAQRNEIMMLQSKFEDDKKRLQQLRAARKFRPY</sequence>
<evidence type="ECO:0000259" key="4">
    <source>
        <dbReference type="Pfam" id="PF12923"/>
    </source>
</evidence>
<dbReference type="Proteomes" id="UP000289738">
    <property type="component" value="Chromosome A09"/>
</dbReference>
<dbReference type="InterPro" id="IPR024326">
    <property type="entry name" value="RRP7_C"/>
</dbReference>
<dbReference type="Pfam" id="PF12923">
    <property type="entry name" value="RRP7"/>
    <property type="match status" value="1"/>
</dbReference>
<feature type="compositionally biased region" description="Basic and acidic residues" evidence="3">
    <location>
        <begin position="124"/>
        <end position="144"/>
    </location>
</feature>
<keyword evidence="6" id="KW-1185">Reference proteome</keyword>
<dbReference type="PANTHER" id="PTHR13191:SF0">
    <property type="entry name" value="RIBOSOMAL RNA-PROCESSING PROTEIN 7 HOMOLOG A-RELATED"/>
    <property type="match status" value="1"/>
</dbReference>
<evidence type="ECO:0000256" key="3">
    <source>
        <dbReference type="SAM" id="MobiDB-lite"/>
    </source>
</evidence>
<dbReference type="InterPro" id="IPR040446">
    <property type="entry name" value="RRP7"/>
</dbReference>
<dbReference type="GO" id="GO:0032545">
    <property type="term" value="C:CURI complex"/>
    <property type="evidence" value="ECO:0007669"/>
    <property type="project" value="TreeGrafter"/>
</dbReference>
<proteinExistence type="inferred from homology"/>
<reference evidence="5 6" key="1">
    <citation type="submission" date="2019-01" db="EMBL/GenBank/DDBJ databases">
        <title>Sequencing of cultivated peanut Arachis hypogaea provides insights into genome evolution and oil improvement.</title>
        <authorList>
            <person name="Chen X."/>
        </authorList>
    </citation>
    <scope>NUCLEOTIDE SEQUENCE [LARGE SCALE GENOMIC DNA]</scope>
    <source>
        <strain evidence="6">cv. Fuhuasheng</strain>
        <tissue evidence="5">Leaves</tissue>
    </source>
</reference>
<dbReference type="GO" id="GO:0034456">
    <property type="term" value="C:UTP-C complex"/>
    <property type="evidence" value="ECO:0007669"/>
    <property type="project" value="TreeGrafter"/>
</dbReference>
<evidence type="ECO:0000256" key="1">
    <source>
        <dbReference type="ARBA" id="ARBA00006110"/>
    </source>
</evidence>
<dbReference type="AlphaFoldDB" id="A0A445BQ96"/>
<feature type="compositionally biased region" description="Basic residues" evidence="3">
    <location>
        <begin position="99"/>
        <end position="111"/>
    </location>
</feature>
<dbReference type="CDD" id="cd12951">
    <property type="entry name" value="RRP7_Rrp7A"/>
    <property type="match status" value="1"/>
</dbReference>
<organism evidence="5 6">
    <name type="scientific">Arachis hypogaea</name>
    <name type="common">Peanut</name>
    <dbReference type="NCBI Taxonomy" id="3818"/>
    <lineage>
        <taxon>Eukaryota</taxon>
        <taxon>Viridiplantae</taxon>
        <taxon>Streptophyta</taxon>
        <taxon>Embryophyta</taxon>
        <taxon>Tracheophyta</taxon>
        <taxon>Spermatophyta</taxon>
        <taxon>Magnoliopsida</taxon>
        <taxon>eudicotyledons</taxon>
        <taxon>Gunneridae</taxon>
        <taxon>Pentapetalae</taxon>
        <taxon>rosids</taxon>
        <taxon>fabids</taxon>
        <taxon>Fabales</taxon>
        <taxon>Fabaceae</taxon>
        <taxon>Papilionoideae</taxon>
        <taxon>50 kb inversion clade</taxon>
        <taxon>dalbergioids sensu lato</taxon>
        <taxon>Dalbergieae</taxon>
        <taxon>Pterocarpus clade</taxon>
        <taxon>Arachis</taxon>
    </lineage>
</organism>
<feature type="coiled-coil region" evidence="2">
    <location>
        <begin position="214"/>
        <end position="245"/>
    </location>
</feature>
<feature type="region of interest" description="Disordered" evidence="3">
    <location>
        <begin position="82"/>
        <end position="187"/>
    </location>
</feature>
<keyword evidence="2" id="KW-0175">Coiled coil</keyword>
<accession>A0A445BQ96</accession>
<gene>
    <name evidence="5" type="ORF">Ahy_A09g046564</name>
</gene>
<feature type="domain" description="Ribosomal RNA-processing protein 7 C-terminal" evidence="4">
    <location>
        <begin position="209"/>
        <end position="332"/>
    </location>
</feature>
<name>A0A445BQ96_ARAHY</name>
<dbReference type="EMBL" id="SDMP01000009">
    <property type="protein sequence ID" value="RYR40816.1"/>
    <property type="molecule type" value="Genomic_DNA"/>
</dbReference>
<protein>
    <recommendedName>
        <fullName evidence="4">Ribosomal RNA-processing protein 7 C-terminal domain-containing protein</fullName>
    </recommendedName>
</protein>
<dbReference type="GO" id="GO:0000028">
    <property type="term" value="P:ribosomal small subunit assembly"/>
    <property type="evidence" value="ECO:0007669"/>
    <property type="project" value="TreeGrafter"/>
</dbReference>
<evidence type="ECO:0000256" key="2">
    <source>
        <dbReference type="SAM" id="Coils"/>
    </source>
</evidence>
<evidence type="ECO:0000313" key="6">
    <source>
        <dbReference type="Proteomes" id="UP000289738"/>
    </source>
</evidence>
<dbReference type="PANTHER" id="PTHR13191">
    <property type="entry name" value="RIBOSOMAL RNA PROCESSING PROTEIN 7-RELATED"/>
    <property type="match status" value="1"/>
</dbReference>
<dbReference type="GO" id="GO:0006364">
    <property type="term" value="P:rRNA processing"/>
    <property type="evidence" value="ECO:0007669"/>
    <property type="project" value="TreeGrafter"/>
</dbReference>
<dbReference type="Gene3D" id="6.10.250.1770">
    <property type="match status" value="1"/>
</dbReference>